<gene>
    <name evidence="2" type="ORF">GCM10023216_14660</name>
</gene>
<feature type="region of interest" description="Disordered" evidence="1">
    <location>
        <begin position="27"/>
        <end position="62"/>
    </location>
</feature>
<evidence type="ECO:0000313" key="3">
    <source>
        <dbReference type="Proteomes" id="UP001500956"/>
    </source>
</evidence>
<dbReference type="Proteomes" id="UP001500956">
    <property type="component" value="Unassembled WGS sequence"/>
</dbReference>
<evidence type="ECO:0000313" key="2">
    <source>
        <dbReference type="EMBL" id="GAA4725382.1"/>
    </source>
</evidence>
<reference evidence="3" key="1">
    <citation type="journal article" date="2019" name="Int. J. Syst. Evol. Microbiol.">
        <title>The Global Catalogue of Microorganisms (GCM) 10K type strain sequencing project: providing services to taxonomists for standard genome sequencing and annotation.</title>
        <authorList>
            <consortium name="The Broad Institute Genomics Platform"/>
            <consortium name="The Broad Institute Genome Sequencing Center for Infectious Disease"/>
            <person name="Wu L."/>
            <person name="Ma J."/>
        </authorList>
    </citation>
    <scope>NUCLEOTIDE SEQUENCE [LARGE SCALE GENOMIC DNA]</scope>
    <source>
        <strain evidence="3">JCM 18063</strain>
    </source>
</reference>
<comment type="caution">
    <text evidence="2">The sequence shown here is derived from an EMBL/GenBank/DDBJ whole genome shotgun (WGS) entry which is preliminary data.</text>
</comment>
<organism evidence="2 3">
    <name type="scientific">Isoptericola chiayiensis</name>
    <dbReference type="NCBI Taxonomy" id="579446"/>
    <lineage>
        <taxon>Bacteria</taxon>
        <taxon>Bacillati</taxon>
        <taxon>Actinomycetota</taxon>
        <taxon>Actinomycetes</taxon>
        <taxon>Micrococcales</taxon>
        <taxon>Promicromonosporaceae</taxon>
        <taxon>Isoptericola</taxon>
    </lineage>
</organism>
<accession>A0ABP8YAJ1</accession>
<proteinExistence type="predicted"/>
<evidence type="ECO:0000256" key="1">
    <source>
        <dbReference type="SAM" id="MobiDB-lite"/>
    </source>
</evidence>
<keyword evidence="3" id="KW-1185">Reference proteome</keyword>
<feature type="compositionally biased region" description="Low complexity" evidence="1">
    <location>
        <begin position="96"/>
        <end position="110"/>
    </location>
</feature>
<dbReference type="EMBL" id="BAABID010000007">
    <property type="protein sequence ID" value="GAA4725382.1"/>
    <property type="molecule type" value="Genomic_DNA"/>
</dbReference>
<name>A0ABP8YAJ1_9MICO</name>
<protein>
    <submittedName>
        <fullName evidence="2">Uncharacterized protein</fullName>
    </submittedName>
</protein>
<feature type="region of interest" description="Disordered" evidence="1">
    <location>
        <begin position="95"/>
        <end position="132"/>
    </location>
</feature>
<sequence>MGLGVGPGVGPRTLCFRRRIGEERTARCSVEAARRSTRGPWADRDDNGDLGTGDIYEQGCTSGSSTDFAVPVDLEMGAITGIGGDNVSSFRATTVAATGTAESRSSATAARPDPVQSGENVRRHHLDATRKL</sequence>